<dbReference type="RefSeq" id="WP_273936660.1">
    <property type="nucleotide sequence ID" value="NZ_CP097263.1"/>
</dbReference>
<comment type="caution">
    <text evidence="2">The sequence shown here is derived from an EMBL/GenBank/DDBJ whole genome shotgun (WGS) entry which is preliminary data.</text>
</comment>
<gene>
    <name evidence="2" type="ORF">ACFFH7_33230</name>
</gene>
<dbReference type="PANTHER" id="PTHR21310">
    <property type="entry name" value="AMINOGLYCOSIDE PHOSPHOTRANSFERASE-RELATED-RELATED"/>
    <property type="match status" value="1"/>
</dbReference>
<dbReference type="EMBL" id="JBHLUD010000013">
    <property type="protein sequence ID" value="MFC0546417.1"/>
    <property type="molecule type" value="Genomic_DNA"/>
</dbReference>
<dbReference type="SUPFAM" id="SSF56112">
    <property type="entry name" value="Protein kinase-like (PK-like)"/>
    <property type="match status" value="1"/>
</dbReference>
<organism evidence="2 3">
    <name type="scientific">Kutzneria chonburiensis</name>
    <dbReference type="NCBI Taxonomy" id="1483604"/>
    <lineage>
        <taxon>Bacteria</taxon>
        <taxon>Bacillati</taxon>
        <taxon>Actinomycetota</taxon>
        <taxon>Actinomycetes</taxon>
        <taxon>Pseudonocardiales</taxon>
        <taxon>Pseudonocardiaceae</taxon>
        <taxon>Kutzneria</taxon>
    </lineage>
</organism>
<sequence length="281" mass="31776">MPATVDAMLREAKENGLDLQDRYEVDQSGWDFLVLHATATDGTRWILRSPRHTDGPYLPAEGRLLDHVRPLLPIAIPDWRISTHTLIAYPRLPGVQADGHWSPTDDTLGRCVALLHSLPTYVPAALGVPVFDPDRQRQWIADRLAEARAEYVIADDRWRRWQDWLADTDRWPRAMVLARGDLHPQHLLVDGGRLVGLIDWADATISDPSMDFVDPYTYLAPAVFERLLADYERHGGHVWPGMREHIAHRASLEPVISGLYGLETGRADLIDSARAELSRGR</sequence>
<evidence type="ECO:0000313" key="2">
    <source>
        <dbReference type="EMBL" id="MFC0546417.1"/>
    </source>
</evidence>
<dbReference type="Proteomes" id="UP001589810">
    <property type="component" value="Unassembled WGS sequence"/>
</dbReference>
<proteinExistence type="predicted"/>
<accession>A0ABV6N296</accession>
<dbReference type="CDD" id="cd05152">
    <property type="entry name" value="MPH2"/>
    <property type="match status" value="1"/>
</dbReference>
<evidence type="ECO:0000313" key="3">
    <source>
        <dbReference type="Proteomes" id="UP001589810"/>
    </source>
</evidence>
<reference evidence="2 3" key="1">
    <citation type="submission" date="2024-09" db="EMBL/GenBank/DDBJ databases">
        <authorList>
            <person name="Sun Q."/>
            <person name="Mori K."/>
        </authorList>
    </citation>
    <scope>NUCLEOTIDE SEQUENCE [LARGE SCALE GENOMIC DNA]</scope>
    <source>
        <strain evidence="2 3">TBRC 1432</strain>
    </source>
</reference>
<dbReference type="InterPro" id="IPR002575">
    <property type="entry name" value="Aminoglycoside_PTrfase"/>
</dbReference>
<dbReference type="InterPro" id="IPR011009">
    <property type="entry name" value="Kinase-like_dom_sf"/>
</dbReference>
<dbReference type="Pfam" id="PF01636">
    <property type="entry name" value="APH"/>
    <property type="match status" value="1"/>
</dbReference>
<protein>
    <submittedName>
        <fullName evidence="2">Macrolide 2'-phosphotransferase</fullName>
    </submittedName>
</protein>
<dbReference type="InterPro" id="IPR051678">
    <property type="entry name" value="AGP_Transferase"/>
</dbReference>
<dbReference type="Gene3D" id="3.30.200.20">
    <property type="entry name" value="Phosphorylase Kinase, domain 1"/>
    <property type="match status" value="1"/>
</dbReference>
<evidence type="ECO:0000259" key="1">
    <source>
        <dbReference type="Pfam" id="PF01636"/>
    </source>
</evidence>
<name>A0ABV6N296_9PSEU</name>
<dbReference type="PANTHER" id="PTHR21310:SF15">
    <property type="entry name" value="AMINOGLYCOSIDE PHOSPHOTRANSFERASE DOMAIN-CONTAINING PROTEIN"/>
    <property type="match status" value="1"/>
</dbReference>
<keyword evidence="3" id="KW-1185">Reference proteome</keyword>
<feature type="domain" description="Aminoglycoside phosphotransferase" evidence="1">
    <location>
        <begin position="26"/>
        <end position="245"/>
    </location>
</feature>
<dbReference type="Gene3D" id="3.90.1200.10">
    <property type="match status" value="1"/>
</dbReference>